<name>A0AB39P4F3_9ACTN</name>
<dbReference type="EMBL" id="CP163435">
    <property type="protein sequence ID" value="XDQ25585.1"/>
    <property type="molecule type" value="Genomic_DNA"/>
</dbReference>
<protein>
    <submittedName>
        <fullName evidence="2">Uncharacterized protein</fullName>
    </submittedName>
</protein>
<feature type="region of interest" description="Disordered" evidence="1">
    <location>
        <begin position="62"/>
        <end position="82"/>
    </location>
</feature>
<reference evidence="2" key="1">
    <citation type="submission" date="2024-07" db="EMBL/GenBank/DDBJ databases">
        <authorList>
            <person name="Yu S.T."/>
        </authorList>
    </citation>
    <scope>NUCLEOTIDE SEQUENCE</scope>
    <source>
        <strain evidence="2">R21</strain>
    </source>
</reference>
<proteinExistence type="predicted"/>
<sequence>MLPEECVEYPFGWAVRFDWKEHIETGNVADAPFMSVVIVPHDGEAVEFPPTGFPMDEYMSRRASGDWPTEDWRPRSYRDVQP</sequence>
<evidence type="ECO:0000256" key="1">
    <source>
        <dbReference type="SAM" id="MobiDB-lite"/>
    </source>
</evidence>
<organism evidence="2">
    <name type="scientific">Streptomyces sp. R21</name>
    <dbReference type="NCBI Taxonomy" id="3238627"/>
    <lineage>
        <taxon>Bacteria</taxon>
        <taxon>Bacillati</taxon>
        <taxon>Actinomycetota</taxon>
        <taxon>Actinomycetes</taxon>
        <taxon>Kitasatosporales</taxon>
        <taxon>Streptomycetaceae</taxon>
        <taxon>Streptomyces</taxon>
    </lineage>
</organism>
<dbReference type="RefSeq" id="WP_369232899.1">
    <property type="nucleotide sequence ID" value="NZ_CP163435.1"/>
</dbReference>
<evidence type="ECO:0000313" key="2">
    <source>
        <dbReference type="EMBL" id="XDQ25585.1"/>
    </source>
</evidence>
<accession>A0AB39P4F3</accession>
<dbReference type="AlphaFoldDB" id="A0AB39P4F3"/>
<gene>
    <name evidence="2" type="ORF">AB5J56_13200</name>
</gene>